<feature type="coiled-coil region" evidence="1">
    <location>
        <begin position="54"/>
        <end position="81"/>
    </location>
</feature>
<evidence type="ECO:0000256" key="2">
    <source>
        <dbReference type="SAM" id="MobiDB-lite"/>
    </source>
</evidence>
<keyword evidence="6" id="KW-0695">RNA-directed DNA polymerase</keyword>
<reference evidence="6" key="1">
    <citation type="journal article" date="2019" name="Sci. Rep.">
        <title>Draft genome of Tanacetum cinerariifolium, the natural source of mosquito coil.</title>
        <authorList>
            <person name="Yamashiro T."/>
            <person name="Shiraishi A."/>
            <person name="Satake H."/>
            <person name="Nakayama K."/>
        </authorList>
    </citation>
    <scope>NUCLEOTIDE SEQUENCE</scope>
</reference>
<dbReference type="Gene3D" id="1.10.340.70">
    <property type="match status" value="1"/>
</dbReference>
<accession>A0A6L2JKB0</accession>
<name>A0A6L2JKB0_TANCI</name>
<keyword evidence="6" id="KW-0808">Transferase</keyword>
<dbReference type="PANTHER" id="PTHR34072:SF52">
    <property type="entry name" value="RIBONUCLEASE H"/>
    <property type="match status" value="1"/>
</dbReference>
<dbReference type="SUPFAM" id="SSF56672">
    <property type="entry name" value="DNA/RNA polymerases"/>
    <property type="match status" value="1"/>
</dbReference>
<keyword evidence="1" id="KW-0175">Coiled coil</keyword>
<dbReference type="EMBL" id="BKCJ010000879">
    <property type="protein sequence ID" value="GEU37037.1"/>
    <property type="molecule type" value="Genomic_DNA"/>
</dbReference>
<dbReference type="GO" id="GO:0003964">
    <property type="term" value="F:RNA-directed DNA polymerase activity"/>
    <property type="evidence" value="ECO:0007669"/>
    <property type="project" value="UniProtKB-KW"/>
</dbReference>
<feature type="compositionally biased region" description="Basic and acidic residues" evidence="2">
    <location>
        <begin position="8"/>
        <end position="20"/>
    </location>
</feature>
<keyword evidence="6" id="KW-0548">Nucleotidyltransferase</keyword>
<evidence type="ECO:0000259" key="3">
    <source>
        <dbReference type="Pfam" id="PF03732"/>
    </source>
</evidence>
<evidence type="ECO:0000259" key="4">
    <source>
        <dbReference type="Pfam" id="PF17919"/>
    </source>
</evidence>
<dbReference type="AlphaFoldDB" id="A0A6L2JKB0"/>
<dbReference type="Pfam" id="PF17919">
    <property type="entry name" value="RT_RNaseH_2"/>
    <property type="match status" value="1"/>
</dbReference>
<dbReference type="InterPro" id="IPR043502">
    <property type="entry name" value="DNA/RNA_pol_sf"/>
</dbReference>
<feature type="domain" description="Integrase zinc-binding" evidence="5">
    <location>
        <begin position="542"/>
        <end position="585"/>
    </location>
</feature>
<dbReference type="InterPro" id="IPR041588">
    <property type="entry name" value="Integrase_H2C2"/>
</dbReference>
<dbReference type="InterPro" id="IPR041577">
    <property type="entry name" value="RT_RNaseH_2"/>
</dbReference>
<dbReference type="Pfam" id="PF17921">
    <property type="entry name" value="Integrase_H2C2"/>
    <property type="match status" value="1"/>
</dbReference>
<sequence length="865" mass="97563">MSLEEAEKESTKSDSDEKAHVAGFMVKSSKDKKLKKFNFVIKDGRQIHLSEEQINNQKKLKEQAKYELAKQEREVRKVELIDLLGLEVIMPPRVMTRSAGRPAVKTLGWVTGVRVGRGGRGRRPREGNDECIDDLNDQQNNQGMGANEGIEGVNRNVGNQGYVGNQNGNVVNKNVGNVLVNGNLVGCLYKEFLACNPKKYDGKGGVVVLTLWIEKMENVQDMSGCSMDQKVKYTAGSFVGKALMWWNSQIYTLSQEVANHAMVGVGHATYTDRFHELARMGIATEPKTIQKDCKGVPKNVNPVNPRSPPIRACYECGSTDHVRGRAFMLGAKEARHDQNNVTGIEPSELGFRYVIEIASEKLLEIHKVVRIPLPNGKVLRVLGETPKEKAILLMSTKASDKKQGEVVVVKDFPELFSDDLSGLPPGEEQELAFETLKDKLCNAHVLSLLDGPEDFVVYCDASGIRLGFVLMQEVRTKSVIYMDQKSLQHIFSQKDLNMRQRCWIELFSDYDCEIRYHPGKLSIKDRILTAQKEAVDEFVGLQKRTLIMDEAYNLKYCIHLGADKMYYDLRDRYWWHGMKKYIAEVMSSPNHHTSDIEDAFSSNFSDYILASLDYVLASPGKNYSSSSNHSFGLVSIALPTLLLFYDDPYMKVVLAYYAKESHIPLMPPKRTSTSAAPAMTQAAIRQLVANSITTALKAQAANMANADNTNRNPEPREALIARKCSYKEFMSCQPFNFKGSKGVVGLIHWFERTESVFPLATVPKTARIEEPYKITWVEFKKLLIKKYYPQTEVQKMKDEFYHLIVKGNDLKTYMRRFKELVTLCPTMVSDSEKIIEAFIEGLPRSIEGNVTTSKPQTLEEAINIA</sequence>
<evidence type="ECO:0000256" key="1">
    <source>
        <dbReference type="SAM" id="Coils"/>
    </source>
</evidence>
<dbReference type="Pfam" id="PF03732">
    <property type="entry name" value="Retrotrans_gag"/>
    <property type="match status" value="1"/>
</dbReference>
<dbReference type="InterPro" id="IPR005162">
    <property type="entry name" value="Retrotrans_gag_dom"/>
</dbReference>
<comment type="caution">
    <text evidence="6">The sequence shown here is derived from an EMBL/GenBank/DDBJ whole genome shotgun (WGS) entry which is preliminary data.</text>
</comment>
<evidence type="ECO:0000313" key="6">
    <source>
        <dbReference type="EMBL" id="GEU37037.1"/>
    </source>
</evidence>
<evidence type="ECO:0000259" key="5">
    <source>
        <dbReference type="Pfam" id="PF17921"/>
    </source>
</evidence>
<feature type="region of interest" description="Disordered" evidence="2">
    <location>
        <begin position="115"/>
        <end position="150"/>
    </location>
</feature>
<protein>
    <submittedName>
        <fullName evidence="6">Reverse transcriptase domain-containing protein</fullName>
    </submittedName>
</protein>
<feature type="domain" description="Retrotransposon gag" evidence="3">
    <location>
        <begin position="773"/>
        <end position="843"/>
    </location>
</feature>
<proteinExistence type="predicted"/>
<feature type="region of interest" description="Disordered" evidence="2">
    <location>
        <begin position="1"/>
        <end position="25"/>
    </location>
</feature>
<organism evidence="6">
    <name type="scientific">Tanacetum cinerariifolium</name>
    <name type="common">Dalmatian daisy</name>
    <name type="synonym">Chrysanthemum cinerariifolium</name>
    <dbReference type="NCBI Taxonomy" id="118510"/>
    <lineage>
        <taxon>Eukaryota</taxon>
        <taxon>Viridiplantae</taxon>
        <taxon>Streptophyta</taxon>
        <taxon>Embryophyta</taxon>
        <taxon>Tracheophyta</taxon>
        <taxon>Spermatophyta</taxon>
        <taxon>Magnoliopsida</taxon>
        <taxon>eudicotyledons</taxon>
        <taxon>Gunneridae</taxon>
        <taxon>Pentapetalae</taxon>
        <taxon>asterids</taxon>
        <taxon>campanulids</taxon>
        <taxon>Asterales</taxon>
        <taxon>Asteraceae</taxon>
        <taxon>Asteroideae</taxon>
        <taxon>Anthemideae</taxon>
        <taxon>Anthemidinae</taxon>
        <taxon>Tanacetum</taxon>
    </lineage>
</organism>
<gene>
    <name evidence="6" type="ORF">Tci_009015</name>
</gene>
<feature type="domain" description="Reverse transcriptase/retrotransposon-derived protein RNase H-like" evidence="4">
    <location>
        <begin position="427"/>
        <end position="484"/>
    </location>
</feature>
<dbReference type="PANTHER" id="PTHR34072">
    <property type="entry name" value="ENZYMATIC POLYPROTEIN-RELATED"/>
    <property type="match status" value="1"/>
</dbReference>